<name>A0A9D4Q8W4_RHISA</name>
<dbReference type="Proteomes" id="UP000821837">
    <property type="component" value="Chromosome 11"/>
</dbReference>
<reference evidence="1" key="2">
    <citation type="submission" date="2021-09" db="EMBL/GenBank/DDBJ databases">
        <authorList>
            <person name="Jia N."/>
            <person name="Wang J."/>
            <person name="Shi W."/>
            <person name="Du L."/>
            <person name="Sun Y."/>
            <person name="Zhan W."/>
            <person name="Jiang J."/>
            <person name="Wang Q."/>
            <person name="Zhang B."/>
            <person name="Ji P."/>
            <person name="Sakyi L.B."/>
            <person name="Cui X."/>
            <person name="Yuan T."/>
            <person name="Jiang B."/>
            <person name="Yang W."/>
            <person name="Lam T.T.-Y."/>
            <person name="Chang Q."/>
            <person name="Ding S."/>
            <person name="Wang X."/>
            <person name="Zhu J."/>
            <person name="Ruan X."/>
            <person name="Zhao L."/>
            <person name="Wei J."/>
            <person name="Que T."/>
            <person name="Du C."/>
            <person name="Cheng J."/>
            <person name="Dai P."/>
            <person name="Han X."/>
            <person name="Huang E."/>
            <person name="Gao Y."/>
            <person name="Liu J."/>
            <person name="Shao H."/>
            <person name="Ye R."/>
            <person name="Li L."/>
            <person name="Wei W."/>
            <person name="Wang X."/>
            <person name="Wang C."/>
            <person name="Huo Q."/>
            <person name="Li W."/>
            <person name="Guo W."/>
            <person name="Chen H."/>
            <person name="Chen S."/>
            <person name="Zhou L."/>
            <person name="Zhou L."/>
            <person name="Ni X."/>
            <person name="Tian J."/>
            <person name="Zhou Y."/>
            <person name="Sheng Y."/>
            <person name="Liu T."/>
            <person name="Pan Y."/>
            <person name="Xia L."/>
            <person name="Li J."/>
            <person name="Zhao F."/>
            <person name="Cao W."/>
        </authorList>
    </citation>
    <scope>NUCLEOTIDE SEQUENCE</scope>
    <source>
        <strain evidence="1">Rsan-2018</strain>
        <tissue evidence="1">Larvae</tissue>
    </source>
</reference>
<evidence type="ECO:0000313" key="1">
    <source>
        <dbReference type="EMBL" id="KAH7971842.1"/>
    </source>
</evidence>
<dbReference type="EMBL" id="JABSTV010001247">
    <property type="protein sequence ID" value="KAH7971842.1"/>
    <property type="molecule type" value="Genomic_DNA"/>
</dbReference>
<accession>A0A9D4Q8W4</accession>
<comment type="caution">
    <text evidence="1">The sequence shown here is derived from an EMBL/GenBank/DDBJ whole genome shotgun (WGS) entry which is preliminary data.</text>
</comment>
<dbReference type="AlphaFoldDB" id="A0A9D4Q8W4"/>
<reference evidence="1" key="1">
    <citation type="journal article" date="2020" name="Cell">
        <title>Large-Scale Comparative Analyses of Tick Genomes Elucidate Their Genetic Diversity and Vector Capacities.</title>
        <authorList>
            <consortium name="Tick Genome and Microbiome Consortium (TIGMIC)"/>
            <person name="Jia N."/>
            <person name="Wang J."/>
            <person name="Shi W."/>
            <person name="Du L."/>
            <person name="Sun Y."/>
            <person name="Zhan W."/>
            <person name="Jiang J.F."/>
            <person name="Wang Q."/>
            <person name="Zhang B."/>
            <person name="Ji P."/>
            <person name="Bell-Sakyi L."/>
            <person name="Cui X.M."/>
            <person name="Yuan T.T."/>
            <person name="Jiang B.G."/>
            <person name="Yang W.F."/>
            <person name="Lam T.T."/>
            <person name="Chang Q.C."/>
            <person name="Ding S.J."/>
            <person name="Wang X.J."/>
            <person name="Zhu J.G."/>
            <person name="Ruan X.D."/>
            <person name="Zhao L."/>
            <person name="Wei J.T."/>
            <person name="Ye R.Z."/>
            <person name="Que T.C."/>
            <person name="Du C.H."/>
            <person name="Zhou Y.H."/>
            <person name="Cheng J.X."/>
            <person name="Dai P.F."/>
            <person name="Guo W.B."/>
            <person name="Han X.H."/>
            <person name="Huang E.J."/>
            <person name="Li L.F."/>
            <person name="Wei W."/>
            <person name="Gao Y.C."/>
            <person name="Liu J.Z."/>
            <person name="Shao H.Z."/>
            <person name="Wang X."/>
            <person name="Wang C.C."/>
            <person name="Yang T.C."/>
            <person name="Huo Q.B."/>
            <person name="Li W."/>
            <person name="Chen H.Y."/>
            <person name="Chen S.E."/>
            <person name="Zhou L.G."/>
            <person name="Ni X.B."/>
            <person name="Tian J.H."/>
            <person name="Sheng Y."/>
            <person name="Liu T."/>
            <person name="Pan Y.S."/>
            <person name="Xia L.Y."/>
            <person name="Li J."/>
            <person name="Zhao F."/>
            <person name="Cao W.C."/>
        </authorList>
    </citation>
    <scope>NUCLEOTIDE SEQUENCE</scope>
    <source>
        <strain evidence="1">Rsan-2018</strain>
    </source>
</reference>
<dbReference type="VEuPathDB" id="VectorBase:RSAN_041054"/>
<evidence type="ECO:0000313" key="2">
    <source>
        <dbReference type="Proteomes" id="UP000821837"/>
    </source>
</evidence>
<proteinExistence type="predicted"/>
<keyword evidence="2" id="KW-1185">Reference proteome</keyword>
<sequence>MLLVFERLESVNSALQKKSLQFTRAQHLVKAVEESIGRLRDDFSSFWADVSDEAREHRGPKSFEETGAGTTSFDNTPAAFSNARNEKLAKYEPVAAYLRRRYQRVTVAAVIVGALGSWDPGNDAILRRLSSRSYSRLFKRLCVSEVIAASRAIYHAHVRGGRP</sequence>
<organism evidence="1 2">
    <name type="scientific">Rhipicephalus sanguineus</name>
    <name type="common">Brown dog tick</name>
    <name type="synonym">Ixodes sanguineus</name>
    <dbReference type="NCBI Taxonomy" id="34632"/>
    <lineage>
        <taxon>Eukaryota</taxon>
        <taxon>Metazoa</taxon>
        <taxon>Ecdysozoa</taxon>
        <taxon>Arthropoda</taxon>
        <taxon>Chelicerata</taxon>
        <taxon>Arachnida</taxon>
        <taxon>Acari</taxon>
        <taxon>Parasitiformes</taxon>
        <taxon>Ixodida</taxon>
        <taxon>Ixodoidea</taxon>
        <taxon>Ixodidae</taxon>
        <taxon>Rhipicephalinae</taxon>
        <taxon>Rhipicephalus</taxon>
        <taxon>Rhipicephalus</taxon>
    </lineage>
</organism>
<protein>
    <submittedName>
        <fullName evidence="1">Uncharacterized protein</fullName>
    </submittedName>
</protein>
<gene>
    <name evidence="1" type="ORF">HPB52_003465</name>
</gene>